<organism evidence="2 3">
    <name type="scientific">Devosia algicola</name>
    <dbReference type="NCBI Taxonomy" id="3026418"/>
    <lineage>
        <taxon>Bacteria</taxon>
        <taxon>Pseudomonadati</taxon>
        <taxon>Pseudomonadota</taxon>
        <taxon>Alphaproteobacteria</taxon>
        <taxon>Hyphomicrobiales</taxon>
        <taxon>Devosiaceae</taxon>
        <taxon>Devosia</taxon>
    </lineage>
</organism>
<sequence>MSLDTIVDVFKLQQTQTTLEQPATRRAPDRAPRFGTHGNAAISEDWNEF</sequence>
<accession>A0ABY7YJX6</accession>
<proteinExistence type="predicted"/>
<evidence type="ECO:0000256" key="1">
    <source>
        <dbReference type="SAM" id="MobiDB-lite"/>
    </source>
</evidence>
<protein>
    <submittedName>
        <fullName evidence="2">Uncharacterized protein</fullName>
    </submittedName>
</protein>
<feature type="region of interest" description="Disordered" evidence="1">
    <location>
        <begin position="18"/>
        <end position="49"/>
    </location>
</feature>
<evidence type="ECO:0000313" key="3">
    <source>
        <dbReference type="Proteomes" id="UP001220530"/>
    </source>
</evidence>
<reference evidence="2 3" key="1">
    <citation type="submission" date="2023-02" db="EMBL/GenBank/DDBJ databases">
        <title>Devosia algicola sp. nov., isolated from the phycosphere of marine algae.</title>
        <authorList>
            <person name="Kim J.M."/>
            <person name="Lee J.K."/>
            <person name="Choi B.J."/>
            <person name="Bayburt H."/>
            <person name="Jeon C.O."/>
        </authorList>
    </citation>
    <scope>NUCLEOTIDE SEQUENCE [LARGE SCALE GENOMIC DNA]</scope>
    <source>
        <strain evidence="2 3">G20-9</strain>
    </source>
</reference>
<gene>
    <name evidence="2" type="ORF">PSQ19_11800</name>
</gene>
<dbReference type="Proteomes" id="UP001220530">
    <property type="component" value="Chromosome"/>
</dbReference>
<keyword evidence="3" id="KW-1185">Reference proteome</keyword>
<name>A0ABY7YJX6_9HYPH</name>
<dbReference type="RefSeq" id="WP_282217893.1">
    <property type="nucleotide sequence ID" value="NZ_CP118246.1"/>
</dbReference>
<evidence type="ECO:0000313" key="2">
    <source>
        <dbReference type="EMBL" id="WDR01482.1"/>
    </source>
</evidence>
<dbReference type="EMBL" id="CP118246">
    <property type="protein sequence ID" value="WDR01482.1"/>
    <property type="molecule type" value="Genomic_DNA"/>
</dbReference>